<reference evidence="2" key="1">
    <citation type="submission" date="2021-07" db="EMBL/GenBank/DDBJ databases">
        <authorList>
            <person name="Luelf R.H."/>
        </authorList>
    </citation>
    <scope>NUCLEOTIDE SEQUENCE</scope>
    <source>
        <strain evidence="2">TMW 2.2304</strain>
    </source>
</reference>
<feature type="transmembrane region" description="Helical" evidence="1">
    <location>
        <begin position="12"/>
        <end position="34"/>
    </location>
</feature>
<proteinExistence type="predicted"/>
<protein>
    <submittedName>
        <fullName evidence="2">Uncharacterized protein</fullName>
    </submittedName>
</protein>
<evidence type="ECO:0000313" key="3">
    <source>
        <dbReference type="Proteomes" id="UP001145353"/>
    </source>
</evidence>
<dbReference type="EMBL" id="JAHXDE010000006">
    <property type="protein sequence ID" value="MCT8506573.1"/>
    <property type="molecule type" value="Genomic_DNA"/>
</dbReference>
<dbReference type="Proteomes" id="UP001145353">
    <property type="component" value="Unassembled WGS sequence"/>
</dbReference>
<evidence type="ECO:0000313" key="2">
    <source>
        <dbReference type="EMBL" id="MCT8506573.1"/>
    </source>
</evidence>
<keyword evidence="3" id="KW-1185">Reference proteome</keyword>
<comment type="caution">
    <text evidence="2">The sequence shown here is derived from an EMBL/GenBank/DDBJ whole genome shotgun (WGS) entry which is preliminary data.</text>
</comment>
<accession>A0A9X2X4V7</accession>
<keyword evidence="1" id="KW-0812">Transmembrane</keyword>
<dbReference type="RefSeq" id="WP_175575873.1">
    <property type="nucleotide sequence ID" value="NZ_JAHXCZ010000006.1"/>
</dbReference>
<name>A0A9X2X4V7_9GAMM</name>
<dbReference type="AlphaFoldDB" id="A0A9X2X4V7"/>
<keyword evidence="1" id="KW-1133">Transmembrane helix</keyword>
<gene>
    <name evidence="2" type="ORF">KZO87_14440</name>
</gene>
<reference evidence="2" key="2">
    <citation type="journal article" date="2022" name="Syst. Appl. Microbiol.">
        <title>Chromohalobacter moromii sp. nov., a moderately halophilic bacterium isolated from lupine-based moromi fermentation.</title>
        <authorList>
            <person name="Lulf R.H."/>
            <person name="Hilgarth M."/>
            <person name="Ehrmann M.A."/>
        </authorList>
    </citation>
    <scope>NUCLEOTIDE SEQUENCE</scope>
    <source>
        <strain evidence="2">TMW 2.2304</strain>
    </source>
</reference>
<evidence type="ECO:0000256" key="1">
    <source>
        <dbReference type="SAM" id="Phobius"/>
    </source>
</evidence>
<keyword evidence="1" id="KW-0472">Membrane</keyword>
<sequence length="50" mass="5249">MGNYLDKYRDNLDVSIVVSTLTSAVVIGLAVYGMRKAGMNTAAKIVSGGK</sequence>
<organism evidence="2 3">
    <name type="scientific">Chromohalobacter moromii</name>
    <dbReference type="NCBI Taxonomy" id="2860329"/>
    <lineage>
        <taxon>Bacteria</taxon>
        <taxon>Pseudomonadati</taxon>
        <taxon>Pseudomonadota</taxon>
        <taxon>Gammaproteobacteria</taxon>
        <taxon>Oceanospirillales</taxon>
        <taxon>Halomonadaceae</taxon>
        <taxon>Chromohalobacter</taxon>
    </lineage>
</organism>